<proteinExistence type="predicted"/>
<organism evidence="1 2">
    <name type="scientific">Rangifer tarandus platyrhynchus</name>
    <name type="common">Svalbard reindeer</name>
    <dbReference type="NCBI Taxonomy" id="3082113"/>
    <lineage>
        <taxon>Eukaryota</taxon>
        <taxon>Metazoa</taxon>
        <taxon>Chordata</taxon>
        <taxon>Craniata</taxon>
        <taxon>Vertebrata</taxon>
        <taxon>Euteleostomi</taxon>
        <taxon>Mammalia</taxon>
        <taxon>Eutheria</taxon>
        <taxon>Laurasiatheria</taxon>
        <taxon>Artiodactyla</taxon>
        <taxon>Ruminantia</taxon>
        <taxon>Pecora</taxon>
        <taxon>Cervidae</taxon>
        <taxon>Odocoileinae</taxon>
        <taxon>Rangifer</taxon>
    </lineage>
</organism>
<protein>
    <submittedName>
        <fullName evidence="1">Uncharacterized protein</fullName>
    </submittedName>
</protein>
<gene>
    <name evidence="1" type="ORF">MRATA1EN3_LOCUS8196</name>
</gene>
<sequence length="86" mass="9546">MPGHSCHNLIFSPLAHSELPSRRKPPGTEVGESTRVDFRVAPWLRSRPADGAVPHGMDPACRPALERAGCSKFLVPFLDRNKCLWN</sequence>
<dbReference type="EMBL" id="OX596101">
    <property type="protein sequence ID" value="CAI9696983.1"/>
    <property type="molecule type" value="Genomic_DNA"/>
</dbReference>
<accession>A0ACB0E8M7</accession>
<dbReference type="Proteomes" id="UP001162501">
    <property type="component" value="Chromosome 17"/>
</dbReference>
<name>A0ACB0E8M7_RANTA</name>
<evidence type="ECO:0000313" key="2">
    <source>
        <dbReference type="Proteomes" id="UP001162501"/>
    </source>
</evidence>
<evidence type="ECO:0000313" key="1">
    <source>
        <dbReference type="EMBL" id="CAI9696983.1"/>
    </source>
</evidence>
<reference evidence="1" key="1">
    <citation type="submission" date="2023-05" db="EMBL/GenBank/DDBJ databases">
        <authorList>
            <consortium name="ELIXIR-Norway"/>
        </authorList>
    </citation>
    <scope>NUCLEOTIDE SEQUENCE</scope>
</reference>